<name>A0A6P2CGU0_9NOCA</name>
<dbReference type="SUPFAM" id="SSF53474">
    <property type="entry name" value="alpha/beta-Hydrolases"/>
    <property type="match status" value="1"/>
</dbReference>
<dbReference type="InterPro" id="IPR000639">
    <property type="entry name" value="Epox_hydrolase-like"/>
</dbReference>
<dbReference type="Pfam" id="PF00561">
    <property type="entry name" value="Abhydrolase_1"/>
    <property type="match status" value="1"/>
</dbReference>
<dbReference type="EMBL" id="QRCM01000001">
    <property type="protein sequence ID" value="TXG91592.1"/>
    <property type="molecule type" value="Genomic_DNA"/>
</dbReference>
<feature type="domain" description="AB hydrolase-1" evidence="2">
    <location>
        <begin position="28"/>
        <end position="263"/>
    </location>
</feature>
<dbReference type="PANTHER" id="PTHR43329">
    <property type="entry name" value="EPOXIDE HYDROLASE"/>
    <property type="match status" value="1"/>
</dbReference>
<evidence type="ECO:0000256" key="1">
    <source>
        <dbReference type="ARBA" id="ARBA00022801"/>
    </source>
</evidence>
<dbReference type="GO" id="GO:0016787">
    <property type="term" value="F:hydrolase activity"/>
    <property type="evidence" value="ECO:0007669"/>
    <property type="project" value="UniProtKB-KW"/>
</dbReference>
<evidence type="ECO:0000313" key="3">
    <source>
        <dbReference type="EMBL" id="TXG91592.1"/>
    </source>
</evidence>
<dbReference type="AlphaFoldDB" id="A0A6P2CGU0"/>
<dbReference type="PRINTS" id="PR00412">
    <property type="entry name" value="EPOXHYDRLASE"/>
</dbReference>
<dbReference type="InterPro" id="IPR029058">
    <property type="entry name" value="AB_hydrolase_fold"/>
</dbReference>
<proteinExistence type="predicted"/>
<reference evidence="3 4" key="1">
    <citation type="submission" date="2018-07" db="EMBL/GenBank/DDBJ databases">
        <title>Genome sequence of Rhodococcus rhodnii ATCC 35071 from Rhodnius prolixus.</title>
        <authorList>
            <person name="Patel V."/>
            <person name="Vogel K.J."/>
        </authorList>
    </citation>
    <scope>NUCLEOTIDE SEQUENCE [LARGE SCALE GENOMIC DNA]</scope>
    <source>
        <strain evidence="3 4">ATCC 35071</strain>
    </source>
</reference>
<gene>
    <name evidence="3" type="ORF">DW322_17020</name>
</gene>
<keyword evidence="1 3" id="KW-0378">Hydrolase</keyword>
<comment type="caution">
    <text evidence="3">The sequence shown here is derived from an EMBL/GenBank/DDBJ whole genome shotgun (WGS) entry which is preliminary data.</text>
</comment>
<evidence type="ECO:0000313" key="4">
    <source>
        <dbReference type="Proteomes" id="UP000471120"/>
    </source>
</evidence>
<accession>A0A6P2CGU0</accession>
<protein>
    <submittedName>
        <fullName evidence="3">Alpha/beta hydrolase</fullName>
    </submittedName>
</protein>
<dbReference type="Proteomes" id="UP000471120">
    <property type="component" value="Unassembled WGS sequence"/>
</dbReference>
<dbReference type="RefSeq" id="WP_040774635.1">
    <property type="nucleotide sequence ID" value="NZ_QRCM01000001.1"/>
</dbReference>
<dbReference type="Gene3D" id="3.40.50.1820">
    <property type="entry name" value="alpha/beta hydrolase"/>
    <property type="match status" value="1"/>
</dbReference>
<sequence length="283" mass="30527">MRSSPGTVDVPVGELTFRVDTDGPEDGPPVVLLHGFPTTRRSWRAAASELADRGMRTIVPDQRGYSPGARPGAVANYHVDQLAEDVVGLLDAFGLSSVHLVGHDWGAIAAWAAAARRPDRVDRLTAVSVPHPAAFRWAVREDPDQRSRSSYISLLRMPGKAEEVLLADDARRLRAMYGTGMPAENIDDYLATLTEPGALTAALNWYRAMDAGLEAVPPVRTPTTFVWASDDAAIGRAGVERCHDFVAAPYRFVELTGSHWVPEEQPAAMVDAIVTPVVQGTPG</sequence>
<evidence type="ECO:0000259" key="2">
    <source>
        <dbReference type="Pfam" id="PF00561"/>
    </source>
</evidence>
<organism evidence="3 4">
    <name type="scientific">Rhodococcus rhodnii</name>
    <dbReference type="NCBI Taxonomy" id="38312"/>
    <lineage>
        <taxon>Bacteria</taxon>
        <taxon>Bacillati</taxon>
        <taxon>Actinomycetota</taxon>
        <taxon>Actinomycetes</taxon>
        <taxon>Mycobacteriales</taxon>
        <taxon>Nocardiaceae</taxon>
        <taxon>Rhodococcus</taxon>
    </lineage>
</organism>
<dbReference type="InterPro" id="IPR000073">
    <property type="entry name" value="AB_hydrolase_1"/>
</dbReference>